<dbReference type="Gene3D" id="3.20.20.70">
    <property type="entry name" value="Aldolase class I"/>
    <property type="match status" value="1"/>
</dbReference>
<keyword evidence="5 10" id="KW-0949">S-adenosyl-L-methionine</keyword>
<accession>F0SUW2</accession>
<dbReference type="AlphaFoldDB" id="F0SUW2"/>
<dbReference type="Proteomes" id="UP000007488">
    <property type="component" value="Chromosome"/>
</dbReference>
<evidence type="ECO:0000256" key="9">
    <source>
        <dbReference type="ARBA" id="ARBA00023014"/>
    </source>
</evidence>
<keyword evidence="13" id="KW-1185">Reference proteome</keyword>
<evidence type="ECO:0000256" key="3">
    <source>
        <dbReference type="ARBA" id="ARBA00021356"/>
    </source>
</evidence>
<keyword evidence="12" id="KW-0670">Pyruvate</keyword>
<dbReference type="PIRSF" id="PIRSF000371">
    <property type="entry name" value="PFL_act_enz"/>
    <property type="match status" value="1"/>
</dbReference>
<dbReference type="GO" id="GO:0005737">
    <property type="term" value="C:cytoplasm"/>
    <property type="evidence" value="ECO:0007669"/>
    <property type="project" value="UniProtKB-SubCell"/>
</dbReference>
<proteinExistence type="inferred from homology"/>
<dbReference type="InterPro" id="IPR034457">
    <property type="entry name" value="Organic_radical-activating"/>
</dbReference>
<dbReference type="SFLD" id="SFLDS00029">
    <property type="entry name" value="Radical_SAM"/>
    <property type="match status" value="2"/>
</dbReference>
<comment type="cofactor">
    <cofactor evidence="10">
        <name>[4Fe-4S] cluster</name>
        <dbReference type="ChEBI" id="CHEBI:49883"/>
    </cofactor>
    <text evidence="10">Binds 1 [4Fe-4S] cluster. The cluster is coordinated with 3 cysteines and an exchangeable S-adenosyl-L-methionine.</text>
</comment>
<evidence type="ECO:0000256" key="6">
    <source>
        <dbReference type="ARBA" id="ARBA00022723"/>
    </source>
</evidence>
<dbReference type="InterPro" id="IPR058240">
    <property type="entry name" value="rSAM_sf"/>
</dbReference>
<dbReference type="GO" id="GO:0043365">
    <property type="term" value="F:[formate-C-acetyltransferase]-activating enzyme activity"/>
    <property type="evidence" value="ECO:0007669"/>
    <property type="project" value="UniProtKB-UniRule"/>
</dbReference>
<dbReference type="InterPro" id="IPR012839">
    <property type="entry name" value="Organic_radical_activase"/>
</dbReference>
<evidence type="ECO:0000259" key="11">
    <source>
        <dbReference type="PROSITE" id="PS51918"/>
    </source>
</evidence>
<evidence type="ECO:0000256" key="2">
    <source>
        <dbReference type="ARBA" id="ARBA00009777"/>
    </source>
</evidence>
<dbReference type="InterPro" id="IPR007197">
    <property type="entry name" value="rSAM"/>
</dbReference>
<dbReference type="CDD" id="cd01335">
    <property type="entry name" value="Radical_SAM"/>
    <property type="match status" value="1"/>
</dbReference>
<dbReference type="EC" id="1.97.1.4" evidence="10"/>
<dbReference type="RefSeq" id="WP_013625543.1">
    <property type="nucleotide sequence ID" value="NC_015172.1"/>
</dbReference>
<name>F0SUW2_SYNGF</name>
<dbReference type="SFLD" id="SFLDG01066">
    <property type="entry name" value="organic_radical-activating_enz"/>
    <property type="match status" value="1"/>
</dbReference>
<dbReference type="SFLD" id="SFLDG01067">
    <property type="entry name" value="SPASM/twitch_domain_containing"/>
    <property type="match status" value="1"/>
</dbReference>
<dbReference type="InterPro" id="IPR001989">
    <property type="entry name" value="Radical_activat_CS"/>
</dbReference>
<reference evidence="13" key="2">
    <citation type="submission" date="2011-02" db="EMBL/GenBank/DDBJ databases">
        <title>The complete genome of Syntrophobotulus glycolicus DSM 8271.</title>
        <authorList>
            <person name="Lucas S."/>
            <person name="Copeland A."/>
            <person name="Lapidus A."/>
            <person name="Bruce D."/>
            <person name="Goodwin L."/>
            <person name="Pitluck S."/>
            <person name="Kyrpides N."/>
            <person name="Mavromatis K."/>
            <person name="Pagani I."/>
            <person name="Ivanova N."/>
            <person name="Mikhailova N."/>
            <person name="Chertkov O."/>
            <person name="Held B."/>
            <person name="Detter J.C."/>
            <person name="Tapia R."/>
            <person name="Han C."/>
            <person name="Land M."/>
            <person name="Hauser L."/>
            <person name="Markowitz V."/>
            <person name="Cheng J.-F."/>
            <person name="Hugenholtz P."/>
            <person name="Woyke T."/>
            <person name="Wu D."/>
            <person name="Spring S."/>
            <person name="Schroeder M."/>
            <person name="Brambilla E."/>
            <person name="Klenk H.-P."/>
            <person name="Eisen J.A."/>
        </authorList>
    </citation>
    <scope>NUCLEOTIDE SEQUENCE [LARGE SCALE GENOMIC DNA]</scope>
    <source>
        <strain evidence="13">DSM 8271 / FlGlyR</strain>
    </source>
</reference>
<dbReference type="EMBL" id="CP002547">
    <property type="protein sequence ID" value="ADY56678.1"/>
    <property type="molecule type" value="Genomic_DNA"/>
</dbReference>
<dbReference type="PANTHER" id="PTHR30352:SF5">
    <property type="entry name" value="PYRUVATE FORMATE-LYASE 1-ACTIVATING ENZYME"/>
    <property type="match status" value="1"/>
</dbReference>
<dbReference type="GO" id="GO:0046872">
    <property type="term" value="F:metal ion binding"/>
    <property type="evidence" value="ECO:0007669"/>
    <property type="project" value="UniProtKB-UniRule"/>
</dbReference>
<dbReference type="HOGENOM" id="CLU_058969_1_1_9"/>
<evidence type="ECO:0000313" key="13">
    <source>
        <dbReference type="Proteomes" id="UP000007488"/>
    </source>
</evidence>
<keyword evidence="4 10" id="KW-0004">4Fe-4S</keyword>
<sequence>MKGYVHSVESFSTLDGPGIRSVVFLQGCPLRCQYCHNPDTWQMNEGNLVDSAEVIARVLKNKNYIARNGGVTISGGEPTAQIDFLAELLKGFKEAGLHTAVDTSGYVDLDDIDRIIDDTDLFIVDIKHMDPEKCRELTGRSNEKVLALLGHLENLHQAVWIRNVLLPGFTDTEKHISDLCAYVQKLQNVQNFEVLPYHALAKAKYQDLDLPYKLDGISEFDSKQLLQYQDMIQKYYSKKFSIQHDAWM</sequence>
<dbReference type="OrthoDB" id="9782387at2"/>
<keyword evidence="10" id="KW-0963">Cytoplasm</keyword>
<dbReference type="NCBIfam" id="TIGR02493">
    <property type="entry name" value="PFLA"/>
    <property type="match status" value="1"/>
</dbReference>
<feature type="domain" description="Radical SAM core" evidence="11">
    <location>
        <begin position="14"/>
        <end position="239"/>
    </location>
</feature>
<dbReference type="GO" id="GO:0051539">
    <property type="term" value="F:4 iron, 4 sulfur cluster binding"/>
    <property type="evidence" value="ECO:0007669"/>
    <property type="project" value="UniProtKB-UniRule"/>
</dbReference>
<protein>
    <recommendedName>
        <fullName evidence="3 10">Pyruvate formate-lyase-activating enzyme</fullName>
        <ecNumber evidence="10">1.97.1.4</ecNumber>
    </recommendedName>
</protein>
<keyword evidence="8 10" id="KW-0408">Iron</keyword>
<dbReference type="KEGG" id="sgy:Sgly_2391"/>
<keyword evidence="6 10" id="KW-0479">Metal-binding</keyword>
<comment type="function">
    <text evidence="1 10">Activation of pyruvate formate-lyase under anaerobic conditions by generation of an organic free radical, using S-adenosylmethionine and reduced flavodoxin as cosubstrates to produce 5'-deoxy-adenosine.</text>
</comment>
<evidence type="ECO:0000256" key="8">
    <source>
        <dbReference type="ARBA" id="ARBA00023004"/>
    </source>
</evidence>
<comment type="similarity">
    <text evidence="2 10">Belongs to the organic radical-activating enzymes family.</text>
</comment>
<dbReference type="InterPro" id="IPR012838">
    <property type="entry name" value="PFL1_activating"/>
</dbReference>
<dbReference type="InterPro" id="IPR013785">
    <property type="entry name" value="Aldolase_TIM"/>
</dbReference>
<dbReference type="PROSITE" id="PS51918">
    <property type="entry name" value="RADICAL_SAM"/>
    <property type="match status" value="1"/>
</dbReference>
<dbReference type="STRING" id="645991.Sgly_2391"/>
<evidence type="ECO:0000256" key="4">
    <source>
        <dbReference type="ARBA" id="ARBA00022485"/>
    </source>
</evidence>
<comment type="catalytic activity">
    <reaction evidence="10">
        <text>glycyl-[formate C-acetyltransferase] + reduced [flavodoxin] + S-adenosyl-L-methionine = glycin-2-yl radical-[formate C-acetyltransferase] + semiquinone [flavodoxin] + 5'-deoxyadenosine + L-methionine + H(+)</text>
        <dbReference type="Rhea" id="RHEA:19225"/>
        <dbReference type="Rhea" id="RHEA-COMP:10622"/>
        <dbReference type="Rhea" id="RHEA-COMP:12190"/>
        <dbReference type="Rhea" id="RHEA-COMP:12191"/>
        <dbReference type="Rhea" id="RHEA-COMP:14480"/>
        <dbReference type="ChEBI" id="CHEBI:15378"/>
        <dbReference type="ChEBI" id="CHEBI:17319"/>
        <dbReference type="ChEBI" id="CHEBI:29947"/>
        <dbReference type="ChEBI" id="CHEBI:32722"/>
        <dbReference type="ChEBI" id="CHEBI:57618"/>
        <dbReference type="ChEBI" id="CHEBI:57844"/>
        <dbReference type="ChEBI" id="CHEBI:59789"/>
        <dbReference type="ChEBI" id="CHEBI:140311"/>
        <dbReference type="EC" id="1.97.1.4"/>
    </reaction>
</comment>
<reference evidence="12 13" key="1">
    <citation type="journal article" date="2011" name="Stand. Genomic Sci.">
        <title>Complete genome sequence of Syntrophobotulus glycolicus type strain (FlGlyR).</title>
        <authorList>
            <person name="Han C."/>
            <person name="Mwirichia R."/>
            <person name="Chertkov O."/>
            <person name="Held B."/>
            <person name="Lapidus A."/>
            <person name="Nolan M."/>
            <person name="Lucas S."/>
            <person name="Hammon N."/>
            <person name="Deshpande S."/>
            <person name="Cheng J.F."/>
            <person name="Tapia R."/>
            <person name="Goodwin L."/>
            <person name="Pitluck S."/>
            <person name="Huntemann M."/>
            <person name="Liolios K."/>
            <person name="Ivanova N."/>
            <person name="Pagani I."/>
            <person name="Mavromatis K."/>
            <person name="Ovchinikova G."/>
            <person name="Pati A."/>
            <person name="Chen A."/>
            <person name="Palaniappan K."/>
            <person name="Land M."/>
            <person name="Hauser L."/>
            <person name="Brambilla E.M."/>
            <person name="Rohde M."/>
            <person name="Spring S."/>
            <person name="Sikorski J."/>
            <person name="Goker M."/>
            <person name="Woyke T."/>
            <person name="Bristow J."/>
            <person name="Eisen J.A."/>
            <person name="Markowitz V."/>
            <person name="Hugenholtz P."/>
            <person name="Kyrpides N.C."/>
            <person name="Klenk H.P."/>
            <person name="Detter J.C."/>
        </authorList>
    </citation>
    <scope>NUCLEOTIDE SEQUENCE [LARGE SCALE GENOMIC DNA]</scope>
    <source>
        <strain evidence="13">DSM 8271 / FlGlyR</strain>
    </source>
</reference>
<dbReference type="Pfam" id="PF04055">
    <property type="entry name" value="Radical_SAM"/>
    <property type="match status" value="1"/>
</dbReference>
<dbReference type="SUPFAM" id="SSF102114">
    <property type="entry name" value="Radical SAM enzymes"/>
    <property type="match status" value="1"/>
</dbReference>
<evidence type="ECO:0000256" key="7">
    <source>
        <dbReference type="ARBA" id="ARBA00023002"/>
    </source>
</evidence>
<dbReference type="PROSITE" id="PS01087">
    <property type="entry name" value="RADICAL_ACTIVATING"/>
    <property type="match status" value="1"/>
</dbReference>
<evidence type="ECO:0000313" key="12">
    <source>
        <dbReference type="EMBL" id="ADY56678.1"/>
    </source>
</evidence>
<organism evidence="12 13">
    <name type="scientific">Syntrophobotulus glycolicus (strain DSM 8271 / FlGlyR)</name>
    <dbReference type="NCBI Taxonomy" id="645991"/>
    <lineage>
        <taxon>Bacteria</taxon>
        <taxon>Bacillati</taxon>
        <taxon>Bacillota</taxon>
        <taxon>Clostridia</taxon>
        <taxon>Eubacteriales</taxon>
        <taxon>Desulfitobacteriaceae</taxon>
        <taxon>Syntrophobotulus</taxon>
    </lineage>
</organism>
<evidence type="ECO:0000256" key="1">
    <source>
        <dbReference type="ARBA" id="ARBA00003141"/>
    </source>
</evidence>
<comment type="subcellular location">
    <subcellularLocation>
        <location evidence="10">Cytoplasm</location>
    </subcellularLocation>
</comment>
<dbReference type="PANTHER" id="PTHR30352">
    <property type="entry name" value="PYRUVATE FORMATE-LYASE-ACTIVATING ENZYME"/>
    <property type="match status" value="1"/>
</dbReference>
<keyword evidence="9 10" id="KW-0411">Iron-sulfur</keyword>
<keyword evidence="7 10" id="KW-0560">Oxidoreductase</keyword>
<gene>
    <name evidence="12" type="ordered locus">Sgly_2391</name>
</gene>
<dbReference type="eggNOG" id="COG1180">
    <property type="taxonomic scope" value="Bacteria"/>
</dbReference>
<evidence type="ECO:0000256" key="5">
    <source>
        <dbReference type="ARBA" id="ARBA00022691"/>
    </source>
</evidence>
<evidence type="ECO:0000256" key="10">
    <source>
        <dbReference type="RuleBase" id="RU362053"/>
    </source>
</evidence>